<reference evidence="2 3" key="1">
    <citation type="journal article" date="2018" name="Nat. Biotechnol.">
        <title>A standardized bacterial taxonomy based on genome phylogeny substantially revises the tree of life.</title>
        <authorList>
            <person name="Parks D.H."/>
            <person name="Chuvochina M."/>
            <person name="Waite D.W."/>
            <person name="Rinke C."/>
            <person name="Skarshewski A."/>
            <person name="Chaumeil P.A."/>
            <person name="Hugenholtz P."/>
        </authorList>
    </citation>
    <scope>NUCLEOTIDE SEQUENCE [LARGE SCALE GENOMIC DNA]</scope>
    <source>
        <strain evidence="2">UBA8781</strain>
    </source>
</reference>
<evidence type="ECO:0000313" key="2">
    <source>
        <dbReference type="EMBL" id="HCE16496.1"/>
    </source>
</evidence>
<dbReference type="InterPro" id="IPR036188">
    <property type="entry name" value="FAD/NAD-bd_sf"/>
</dbReference>
<dbReference type="EMBL" id="DPBP01000005">
    <property type="protein sequence ID" value="HCE16496.1"/>
    <property type="molecule type" value="Genomic_DNA"/>
</dbReference>
<organism evidence="2 3">
    <name type="scientific">Anaerolinea thermolimosa</name>
    <dbReference type="NCBI Taxonomy" id="229919"/>
    <lineage>
        <taxon>Bacteria</taxon>
        <taxon>Bacillati</taxon>
        <taxon>Chloroflexota</taxon>
        <taxon>Anaerolineae</taxon>
        <taxon>Anaerolineales</taxon>
        <taxon>Anaerolineaceae</taxon>
        <taxon>Anaerolinea</taxon>
    </lineage>
</organism>
<dbReference type="Proteomes" id="UP000264141">
    <property type="component" value="Unassembled WGS sequence"/>
</dbReference>
<name>A0A3D1JFW3_9CHLR</name>
<protein>
    <submittedName>
        <fullName evidence="2">NAD(P)/FAD-dependent oxidoreductase</fullName>
    </submittedName>
</protein>
<dbReference type="STRING" id="229919.GCA_001050195_03065"/>
<sequence>MKKDKERVVVVGAGMAGLTAAAYLARENFDVLLLDKNDRVGGLVGTFENKGFFFDSGPRAVVNSGIIQPILKDLGIQWDFVRNVISIGIEDHLFSIHSMDDLQEYRRILIQLYPENKEDIDQIIAEISRISEYTRVLYEFDNPNFVDLKHDRAFIFRKLIPWTFKFLNALAKLHQYNVPMEDFLKARTTNPSLMDILIQHFFRKTPANFALGYFYVYLDYLYPRGGTGVLSHLLKEKILEWGGEIQLNKTIVEIVPSESKVIDSEGKIYPYDHLIWAADLKTMYQRLNPLKLDATTAAKVKAEAQRKLSSKGAESVFILYLGVNRPPSFFQQNGGEHLFYTPSRQGLGAIKQEERIRILEKFDQLSKAEILAWLEKYLTLNTFEISVPVLRDRSLSPEGQSGVMASCLFDYEITQRAEQAGWYDEFKEFCENRIIQILSESIYPQIEKDILFKFSSTPLTIQKISGSSEGAITGWSFETPLPVINTLKDIPNSVLTPLPNIYQAGQWVYSPAGVPTAMLTGWYAAQRVMKQTKKMKR</sequence>
<feature type="domain" description="Amine oxidase" evidence="1">
    <location>
        <begin position="15"/>
        <end position="334"/>
    </location>
</feature>
<dbReference type="InterPro" id="IPR002937">
    <property type="entry name" value="Amino_oxidase"/>
</dbReference>
<dbReference type="RefSeq" id="WP_062195666.1">
    <property type="nucleotide sequence ID" value="NZ_DF967965.1"/>
</dbReference>
<comment type="caution">
    <text evidence="2">The sequence shown here is derived from an EMBL/GenBank/DDBJ whole genome shotgun (WGS) entry which is preliminary data.</text>
</comment>
<dbReference type="PANTHER" id="PTHR43734">
    <property type="entry name" value="PHYTOENE DESATURASE"/>
    <property type="match status" value="1"/>
</dbReference>
<dbReference type="GO" id="GO:0016491">
    <property type="term" value="F:oxidoreductase activity"/>
    <property type="evidence" value="ECO:0007669"/>
    <property type="project" value="InterPro"/>
</dbReference>
<evidence type="ECO:0000313" key="3">
    <source>
        <dbReference type="Proteomes" id="UP000264141"/>
    </source>
</evidence>
<dbReference type="PRINTS" id="PR00419">
    <property type="entry name" value="ADXRDTASE"/>
</dbReference>
<evidence type="ECO:0000259" key="1">
    <source>
        <dbReference type="Pfam" id="PF01593"/>
    </source>
</evidence>
<dbReference type="AlphaFoldDB" id="A0A3D1JFW3"/>
<gene>
    <name evidence="2" type="ORF">DEQ80_01420</name>
</gene>
<dbReference type="Pfam" id="PF01593">
    <property type="entry name" value="Amino_oxidase"/>
    <property type="match status" value="1"/>
</dbReference>
<dbReference type="PANTHER" id="PTHR43734:SF1">
    <property type="entry name" value="PHYTOENE DESATURASE"/>
    <property type="match status" value="1"/>
</dbReference>
<dbReference type="Gene3D" id="3.50.50.60">
    <property type="entry name" value="FAD/NAD(P)-binding domain"/>
    <property type="match status" value="2"/>
</dbReference>
<dbReference type="OrthoDB" id="9814556at2"/>
<proteinExistence type="predicted"/>
<dbReference type="SUPFAM" id="SSF51905">
    <property type="entry name" value="FAD/NAD(P)-binding domain"/>
    <property type="match status" value="1"/>
</dbReference>
<accession>A0A3D1JFW3</accession>